<dbReference type="Gene3D" id="1.25.40.20">
    <property type="entry name" value="Ankyrin repeat-containing domain"/>
    <property type="match status" value="1"/>
</dbReference>
<dbReference type="InterPro" id="IPR036770">
    <property type="entry name" value="Ankyrin_rpt-contain_sf"/>
</dbReference>
<dbReference type="SUPFAM" id="SSF140860">
    <property type="entry name" value="Pseudo ankyrin repeat-like"/>
    <property type="match status" value="1"/>
</dbReference>
<evidence type="ECO:0000313" key="2">
    <source>
        <dbReference type="Proteomes" id="UP000292362"/>
    </source>
</evidence>
<evidence type="ECO:0008006" key="3">
    <source>
        <dbReference type="Google" id="ProtNLM"/>
    </source>
</evidence>
<name>A0A4Q9L0T7_9MICR</name>
<dbReference type="VEuPathDB" id="MicrosporidiaDB:CWI37_0939p0010"/>
<sequence length="575" mass="66703">MEFYKFLDELDHRKIILTLEKEKHSGAKALINTPYKGTMYISCLGEVKRMNAVQYLIGRMIQNNYELSSVESTNSRENSSDINDELFRAIMILLRKSDKDVLNYEDSGKNNVLHYCAVLGNYDMTKFVLESGVNISKNGMSLYAYSVCENKKTENLLKNWTKNREKAGKISEERIELEKDFSNYKKVKISSSDSLDSTLADKCESTNEQKSFQVNISEKGAKPEPGTNNFEQVRKTFDFSSVEDTFYLRGNIKSRTELDDGYKVVHLDTENALKKKIHENVTNEITIKRFPGKLFFYLQSINECLIGWENVDLVLVKINVNDKIFLTREFSPNKNILINQMFIIEIPKKQDVNINVTVLIKEGNNEKTKYSNLDAPTRKIAIGTQEIKTTQLINYHNKIQTNTIKLQKYSPGGIFEALSSLFSKELPTVSHIDTQMVILSEGEIIHVPFNVPTSFNELVSWFKRRNYTYAFWFKGYINIRGNKRNIATQLWKRRFIYWYGYSMIIYNVYSGSLIANLDLSKLKNVIFADNSDSFISTKYFKLVFDDGDVEIHIDKNDKFEETYKALYYLVDSLKE</sequence>
<organism evidence="1 2">
    <name type="scientific">Hamiltosporidium tvaerminnensis</name>
    <dbReference type="NCBI Taxonomy" id="1176355"/>
    <lineage>
        <taxon>Eukaryota</taxon>
        <taxon>Fungi</taxon>
        <taxon>Fungi incertae sedis</taxon>
        <taxon>Microsporidia</taxon>
        <taxon>Dubosqiidae</taxon>
        <taxon>Hamiltosporidium</taxon>
    </lineage>
</organism>
<reference evidence="1 2" key="1">
    <citation type="submission" date="2017-12" db="EMBL/GenBank/DDBJ databases">
        <authorList>
            <person name="Pombert J.-F."/>
            <person name="Haag K.L."/>
            <person name="Ebert D."/>
        </authorList>
    </citation>
    <scope>NUCLEOTIDE SEQUENCE [LARGE SCALE GENOMIC DNA]</scope>
    <source>
        <strain evidence="1">FI-OER-3-3</strain>
    </source>
</reference>
<proteinExistence type="predicted"/>
<accession>A0A4Q9L0T7</accession>
<evidence type="ECO:0000313" key="1">
    <source>
        <dbReference type="EMBL" id="TBU00646.1"/>
    </source>
</evidence>
<dbReference type="EMBL" id="PITJ01000939">
    <property type="protein sequence ID" value="TBU00646.1"/>
    <property type="molecule type" value="Genomic_DNA"/>
</dbReference>
<comment type="caution">
    <text evidence="1">The sequence shown here is derived from an EMBL/GenBank/DDBJ whole genome shotgun (WGS) entry which is preliminary data.</text>
</comment>
<dbReference type="Proteomes" id="UP000292362">
    <property type="component" value="Unassembled WGS sequence"/>
</dbReference>
<dbReference type="AlphaFoldDB" id="A0A4Q9L0T7"/>
<gene>
    <name evidence="1" type="ORF">CWI37_0939p0010</name>
</gene>
<protein>
    <recommendedName>
        <fullName evidence="3">Ankyrin repeat-containing protein</fullName>
    </recommendedName>
</protein>